<dbReference type="PROSITE" id="PS51462">
    <property type="entry name" value="NUDIX"/>
    <property type="match status" value="1"/>
</dbReference>
<evidence type="ECO:0000259" key="3">
    <source>
        <dbReference type="PROSITE" id="PS51462"/>
    </source>
</evidence>
<evidence type="ECO:0000256" key="1">
    <source>
        <dbReference type="ARBA" id="ARBA00001946"/>
    </source>
</evidence>
<dbReference type="InterPro" id="IPR015797">
    <property type="entry name" value="NUDIX_hydrolase-like_dom_sf"/>
</dbReference>
<keyword evidence="5" id="KW-1185">Reference proteome</keyword>
<dbReference type="InterPro" id="IPR000086">
    <property type="entry name" value="NUDIX_hydrolase_dom"/>
</dbReference>
<feature type="domain" description="Nudix hydrolase" evidence="3">
    <location>
        <begin position="52"/>
        <end position="186"/>
    </location>
</feature>
<proteinExistence type="predicted"/>
<dbReference type="SUPFAM" id="SSF55811">
    <property type="entry name" value="Nudix"/>
    <property type="match status" value="1"/>
</dbReference>
<comment type="caution">
    <text evidence="4">The sequence shown here is derived from an EMBL/GenBank/DDBJ whole genome shotgun (WGS) entry which is preliminary data.</text>
</comment>
<dbReference type="PANTHER" id="PTHR43046">
    <property type="entry name" value="GDP-MANNOSE MANNOSYL HYDROLASE"/>
    <property type="match status" value="1"/>
</dbReference>
<accession>A0ABW2ZVX2</accession>
<evidence type="ECO:0000313" key="5">
    <source>
        <dbReference type="Proteomes" id="UP001597053"/>
    </source>
</evidence>
<dbReference type="Gene3D" id="3.90.79.10">
    <property type="entry name" value="Nucleoside Triphosphate Pyrophosphohydrolase"/>
    <property type="match status" value="1"/>
</dbReference>
<comment type="cofactor">
    <cofactor evidence="1">
        <name>Mg(2+)</name>
        <dbReference type="ChEBI" id="CHEBI:18420"/>
    </cofactor>
</comment>
<dbReference type="Pfam" id="PF00293">
    <property type="entry name" value="NUDIX"/>
    <property type="match status" value="1"/>
</dbReference>
<evidence type="ECO:0000313" key="4">
    <source>
        <dbReference type="EMBL" id="MFD0782796.1"/>
    </source>
</evidence>
<protein>
    <submittedName>
        <fullName evidence="4">NUDIX domain-containing protein</fullName>
    </submittedName>
</protein>
<gene>
    <name evidence="4" type="ORF">ACFQZ8_02480</name>
</gene>
<dbReference type="Proteomes" id="UP001597053">
    <property type="component" value="Unassembled WGS sequence"/>
</dbReference>
<sequence>MPDGLRPPDQEIRCAGAVTVHLAMPPVWFDHRMGYVGSYTWQLRQLVGSRLLLMPGAQVVLLDSAEHVLFQQRRDSGLWEIPAGAAEPGGSFVGTAVDEVREETGLTVEGSDLVAFGCLSEPDAHVITYPNGDRMHCFAMCFEARRWSGVIEPESSEVLEVAFADPETPPGPLQAQTRVVLEMHAAYRLTGRFQAR</sequence>
<organism evidence="4 5">
    <name type="scientific">Micromonospora azadirachtae</name>
    <dbReference type="NCBI Taxonomy" id="1970735"/>
    <lineage>
        <taxon>Bacteria</taxon>
        <taxon>Bacillati</taxon>
        <taxon>Actinomycetota</taxon>
        <taxon>Actinomycetes</taxon>
        <taxon>Micromonosporales</taxon>
        <taxon>Micromonosporaceae</taxon>
        <taxon>Micromonospora</taxon>
    </lineage>
</organism>
<dbReference type="EMBL" id="JBHTHM010000045">
    <property type="protein sequence ID" value="MFD0782796.1"/>
    <property type="molecule type" value="Genomic_DNA"/>
</dbReference>
<name>A0ABW2ZVX2_9ACTN</name>
<reference evidence="5" key="1">
    <citation type="journal article" date="2019" name="Int. J. Syst. Evol. Microbiol.">
        <title>The Global Catalogue of Microorganisms (GCM) 10K type strain sequencing project: providing services to taxonomists for standard genome sequencing and annotation.</title>
        <authorList>
            <consortium name="The Broad Institute Genomics Platform"/>
            <consortium name="The Broad Institute Genome Sequencing Center for Infectious Disease"/>
            <person name="Wu L."/>
            <person name="Ma J."/>
        </authorList>
    </citation>
    <scope>NUCLEOTIDE SEQUENCE [LARGE SCALE GENOMIC DNA]</scope>
    <source>
        <strain evidence="5">JCM 32148</strain>
    </source>
</reference>
<evidence type="ECO:0000256" key="2">
    <source>
        <dbReference type="ARBA" id="ARBA00022801"/>
    </source>
</evidence>
<keyword evidence="2" id="KW-0378">Hydrolase</keyword>
<dbReference type="PANTHER" id="PTHR43046:SF14">
    <property type="entry name" value="MUTT_NUDIX FAMILY PROTEIN"/>
    <property type="match status" value="1"/>
</dbReference>